<evidence type="ECO:0000313" key="3">
    <source>
        <dbReference type="EnsemblPlants" id="Kaladp0101s0003.1.v1.1.CDS.1"/>
    </source>
</evidence>
<organism evidence="3 4">
    <name type="scientific">Kalanchoe fedtschenkoi</name>
    <name type="common">Lavender scallops</name>
    <name type="synonym">South American air plant</name>
    <dbReference type="NCBI Taxonomy" id="63787"/>
    <lineage>
        <taxon>Eukaryota</taxon>
        <taxon>Viridiplantae</taxon>
        <taxon>Streptophyta</taxon>
        <taxon>Embryophyta</taxon>
        <taxon>Tracheophyta</taxon>
        <taxon>Spermatophyta</taxon>
        <taxon>Magnoliopsida</taxon>
        <taxon>eudicotyledons</taxon>
        <taxon>Gunneridae</taxon>
        <taxon>Pentapetalae</taxon>
        <taxon>Saxifragales</taxon>
        <taxon>Crassulaceae</taxon>
        <taxon>Kalanchoe</taxon>
    </lineage>
</organism>
<dbReference type="EnsemblPlants" id="Kaladp0101s0003.1.v1.1">
    <property type="protein sequence ID" value="Kaladp0101s0003.1.v1.1.CDS.1"/>
    <property type="gene ID" value="Kaladp0101s0003.v1.1"/>
</dbReference>
<dbReference type="InterPro" id="IPR001841">
    <property type="entry name" value="Znf_RING"/>
</dbReference>
<dbReference type="SUPFAM" id="SSF57850">
    <property type="entry name" value="RING/U-box"/>
    <property type="match status" value="1"/>
</dbReference>
<proteinExistence type="predicted"/>
<dbReference type="InterPro" id="IPR053070">
    <property type="entry name" value="RING-type_E3_ubiquitin-ligase"/>
</dbReference>
<keyword evidence="1" id="KW-0479">Metal-binding</keyword>
<keyword evidence="4" id="KW-1185">Reference proteome</keyword>
<dbReference type="Gramene" id="Kaladp0101s0003.1.v1.1">
    <property type="protein sequence ID" value="Kaladp0101s0003.1.v1.1.CDS.1"/>
    <property type="gene ID" value="Kaladp0101s0003.v1.1"/>
</dbReference>
<dbReference type="Pfam" id="PF13639">
    <property type="entry name" value="zf-RING_2"/>
    <property type="match status" value="1"/>
</dbReference>
<feature type="domain" description="RING-type" evidence="2">
    <location>
        <begin position="9"/>
        <end position="51"/>
    </location>
</feature>
<name>A0A7N1A4X6_KALFE</name>
<dbReference type="Gene3D" id="3.30.40.10">
    <property type="entry name" value="Zinc/RING finger domain, C3HC4 (zinc finger)"/>
    <property type="match status" value="1"/>
</dbReference>
<accession>A0A7N1A4X6</accession>
<dbReference type="AlphaFoldDB" id="A0A7N1A4X6"/>
<dbReference type="InterPro" id="IPR013083">
    <property type="entry name" value="Znf_RING/FYVE/PHD"/>
</dbReference>
<evidence type="ECO:0000256" key="1">
    <source>
        <dbReference type="PROSITE-ProRule" id="PRU00175"/>
    </source>
</evidence>
<dbReference type="PANTHER" id="PTHR47035:SF3">
    <property type="entry name" value="OS11G0150450 PROTEIN"/>
    <property type="match status" value="1"/>
</dbReference>
<reference evidence="3" key="1">
    <citation type="submission" date="2021-01" db="UniProtKB">
        <authorList>
            <consortium name="EnsemblPlants"/>
        </authorList>
    </citation>
    <scope>IDENTIFICATION</scope>
</reference>
<dbReference type="GO" id="GO:0008270">
    <property type="term" value="F:zinc ion binding"/>
    <property type="evidence" value="ECO:0007669"/>
    <property type="project" value="UniProtKB-KW"/>
</dbReference>
<protein>
    <recommendedName>
        <fullName evidence="2">RING-type domain-containing protein</fullName>
    </recommendedName>
</protein>
<dbReference type="SMART" id="SM00184">
    <property type="entry name" value="RING"/>
    <property type="match status" value="1"/>
</dbReference>
<keyword evidence="1" id="KW-0862">Zinc</keyword>
<sequence>MFHISYGRCTVCLADYHEEDTLRILPFCGHSFHVTCIDIWLYRHSTCPICRVSMRENAEKRRSLQPMFSSAIRAHYGMESMGSHSYQCFLRECIKPEIRVRFRGIISHPRKME</sequence>
<dbReference type="PANTHER" id="PTHR47035">
    <property type="entry name" value="OS11G0150450 PROTEIN"/>
    <property type="match status" value="1"/>
</dbReference>
<evidence type="ECO:0000259" key="2">
    <source>
        <dbReference type="PROSITE" id="PS50089"/>
    </source>
</evidence>
<evidence type="ECO:0000313" key="4">
    <source>
        <dbReference type="Proteomes" id="UP000594263"/>
    </source>
</evidence>
<keyword evidence="1" id="KW-0863">Zinc-finger</keyword>
<dbReference type="PROSITE" id="PS50089">
    <property type="entry name" value="ZF_RING_2"/>
    <property type="match status" value="1"/>
</dbReference>
<dbReference type="Proteomes" id="UP000594263">
    <property type="component" value="Unplaced"/>
</dbReference>